<accession>A0A8J6J585</accession>
<dbReference type="PANTHER" id="PTHR30154">
    <property type="entry name" value="LEUCINE-RESPONSIVE REGULATORY PROTEIN"/>
    <property type="match status" value="1"/>
</dbReference>
<evidence type="ECO:0000256" key="1">
    <source>
        <dbReference type="ARBA" id="ARBA00023015"/>
    </source>
</evidence>
<feature type="domain" description="HTH asnC-type" evidence="4">
    <location>
        <begin position="1"/>
        <end position="67"/>
    </location>
</feature>
<name>A0A8J6J585_9FIRM</name>
<reference evidence="5" key="1">
    <citation type="submission" date="2020-08" db="EMBL/GenBank/DDBJ databases">
        <title>Genome public.</title>
        <authorList>
            <person name="Liu C."/>
            <person name="Sun Q."/>
        </authorList>
    </citation>
    <scope>NUCLEOTIDE SEQUENCE</scope>
    <source>
        <strain evidence="5">BX5</strain>
    </source>
</reference>
<keyword evidence="3" id="KW-0804">Transcription</keyword>
<gene>
    <name evidence="5" type="ORF">H8S55_08550</name>
</gene>
<evidence type="ECO:0000256" key="3">
    <source>
        <dbReference type="ARBA" id="ARBA00023163"/>
    </source>
</evidence>
<keyword evidence="1" id="KW-0805">Transcription regulation</keyword>
<dbReference type="PANTHER" id="PTHR30154:SF34">
    <property type="entry name" value="TRANSCRIPTIONAL REGULATOR AZLB"/>
    <property type="match status" value="1"/>
</dbReference>
<dbReference type="Pfam" id="PF13404">
    <property type="entry name" value="HTH_AsnC-type"/>
    <property type="match status" value="1"/>
</dbReference>
<dbReference type="InterPro" id="IPR000485">
    <property type="entry name" value="AsnC-type_HTH_dom"/>
</dbReference>
<evidence type="ECO:0000256" key="2">
    <source>
        <dbReference type="ARBA" id="ARBA00023125"/>
    </source>
</evidence>
<dbReference type="GO" id="GO:0043565">
    <property type="term" value="F:sequence-specific DNA binding"/>
    <property type="evidence" value="ECO:0007669"/>
    <property type="project" value="InterPro"/>
</dbReference>
<dbReference type="InterPro" id="IPR036390">
    <property type="entry name" value="WH_DNA-bd_sf"/>
</dbReference>
<dbReference type="PRINTS" id="PR00033">
    <property type="entry name" value="HTHASNC"/>
</dbReference>
<dbReference type="Proteomes" id="UP000602260">
    <property type="component" value="Unassembled WGS sequence"/>
</dbReference>
<dbReference type="PROSITE" id="PS50956">
    <property type="entry name" value="HTH_ASNC_2"/>
    <property type="match status" value="1"/>
</dbReference>
<dbReference type="EMBL" id="JACOPN010000005">
    <property type="protein sequence ID" value="MBC5717367.1"/>
    <property type="molecule type" value="Genomic_DNA"/>
</dbReference>
<evidence type="ECO:0000259" key="4">
    <source>
        <dbReference type="PROSITE" id="PS50956"/>
    </source>
</evidence>
<keyword evidence="6" id="KW-1185">Reference proteome</keyword>
<dbReference type="SUPFAM" id="SSF54909">
    <property type="entry name" value="Dimeric alpha+beta barrel"/>
    <property type="match status" value="1"/>
</dbReference>
<evidence type="ECO:0000313" key="6">
    <source>
        <dbReference type="Proteomes" id="UP000602260"/>
    </source>
</evidence>
<dbReference type="Gene3D" id="1.10.10.10">
    <property type="entry name" value="Winged helix-like DNA-binding domain superfamily/Winged helix DNA-binding domain"/>
    <property type="match status" value="1"/>
</dbReference>
<dbReference type="SMART" id="SM00344">
    <property type="entry name" value="HTH_ASNC"/>
    <property type="match status" value="1"/>
</dbReference>
<dbReference type="RefSeq" id="WP_147563454.1">
    <property type="nucleotide sequence ID" value="NZ_JACOPN010000005.1"/>
</dbReference>
<organism evidence="5 6">
    <name type="scientific">Flintibacter faecis</name>
    <dbReference type="NCBI Taxonomy" id="2763047"/>
    <lineage>
        <taxon>Bacteria</taxon>
        <taxon>Bacillati</taxon>
        <taxon>Bacillota</taxon>
        <taxon>Clostridia</taxon>
        <taxon>Eubacteriales</taxon>
        <taxon>Flintibacter</taxon>
    </lineage>
</organism>
<sequence>MDRTDYQILNILQADCRATLKCIGDQVGLTAPAVSERVRRMEEKGVIRDFRIDIDRARLDSGMTGFILVALEPEKYNSFCEFCRNDPGIISHYHVIGVFNALLRFAVRGTRELDELLSAIKRYGDSQTSVELKTYFESKDIPMPE</sequence>
<dbReference type="InterPro" id="IPR019888">
    <property type="entry name" value="Tscrpt_reg_AsnC-like"/>
</dbReference>
<dbReference type="GO" id="GO:0005829">
    <property type="term" value="C:cytosol"/>
    <property type="evidence" value="ECO:0007669"/>
    <property type="project" value="TreeGrafter"/>
</dbReference>
<dbReference type="SUPFAM" id="SSF46785">
    <property type="entry name" value="Winged helix' DNA-binding domain"/>
    <property type="match status" value="1"/>
</dbReference>
<dbReference type="Pfam" id="PF01037">
    <property type="entry name" value="AsnC_trans_reg"/>
    <property type="match status" value="1"/>
</dbReference>
<protein>
    <submittedName>
        <fullName evidence="5">Lrp/AsnC family transcriptional regulator</fullName>
    </submittedName>
</protein>
<proteinExistence type="predicted"/>
<dbReference type="Gene3D" id="3.30.70.920">
    <property type="match status" value="1"/>
</dbReference>
<dbReference type="InterPro" id="IPR019887">
    <property type="entry name" value="Tscrpt_reg_AsnC/Lrp_C"/>
</dbReference>
<comment type="caution">
    <text evidence="5">The sequence shown here is derived from an EMBL/GenBank/DDBJ whole genome shotgun (WGS) entry which is preliminary data.</text>
</comment>
<keyword evidence="2" id="KW-0238">DNA-binding</keyword>
<dbReference type="AlphaFoldDB" id="A0A8J6J585"/>
<dbReference type="InterPro" id="IPR011008">
    <property type="entry name" value="Dimeric_a/b-barrel"/>
</dbReference>
<dbReference type="InterPro" id="IPR036388">
    <property type="entry name" value="WH-like_DNA-bd_sf"/>
</dbReference>
<dbReference type="GO" id="GO:0043200">
    <property type="term" value="P:response to amino acid"/>
    <property type="evidence" value="ECO:0007669"/>
    <property type="project" value="TreeGrafter"/>
</dbReference>
<evidence type="ECO:0000313" key="5">
    <source>
        <dbReference type="EMBL" id="MBC5717367.1"/>
    </source>
</evidence>